<dbReference type="PANTHER" id="PTHR45897">
    <property type="entry name" value="HIGH-AFFINITY CHOLINE TRANSPORTER 1"/>
    <property type="match status" value="1"/>
</dbReference>
<feature type="transmembrane region" description="Helical" evidence="14">
    <location>
        <begin position="200"/>
        <end position="220"/>
    </location>
</feature>
<feature type="transmembrane region" description="Helical" evidence="14">
    <location>
        <begin position="176"/>
        <end position="193"/>
    </location>
</feature>
<dbReference type="PROSITE" id="PS50283">
    <property type="entry name" value="NA_SOLUT_SYMP_3"/>
    <property type="match status" value="1"/>
</dbReference>
<dbReference type="InterPro" id="IPR052244">
    <property type="entry name" value="Choline_transporter"/>
</dbReference>
<comment type="caution">
    <text evidence="15">The sequence shown here is derived from an EMBL/GenBank/DDBJ whole genome shotgun (WGS) entry which is preliminary data.</text>
</comment>
<keyword evidence="16" id="KW-1185">Reference proteome</keyword>
<evidence type="ECO:0000256" key="4">
    <source>
        <dbReference type="ARBA" id="ARBA00022692"/>
    </source>
</evidence>
<dbReference type="CDD" id="cd10322">
    <property type="entry name" value="SLC5sbd"/>
    <property type="match status" value="1"/>
</dbReference>
<feature type="transmembrane region" description="Helical" evidence="14">
    <location>
        <begin position="297"/>
        <end position="324"/>
    </location>
</feature>
<evidence type="ECO:0000256" key="3">
    <source>
        <dbReference type="ARBA" id="ARBA00022448"/>
    </source>
</evidence>
<evidence type="ECO:0000256" key="12">
    <source>
        <dbReference type="ARBA" id="ARBA00023201"/>
    </source>
</evidence>
<keyword evidence="9" id="KW-0406">Ion transport</keyword>
<keyword evidence="11" id="KW-0325">Glycoprotein</keyword>
<keyword evidence="3" id="KW-0813">Transport</keyword>
<dbReference type="Gene3D" id="1.20.1730.10">
    <property type="entry name" value="Sodium/glucose cotransporter"/>
    <property type="match status" value="1"/>
</dbReference>
<feature type="transmembrane region" description="Helical" evidence="14">
    <location>
        <begin position="134"/>
        <end position="156"/>
    </location>
</feature>
<sequence length="716" mass="77131">MANTNVAYPVLGTYLLLVLCAGLLAAFVNRIHVRRGNGDRVREHFMAGKGLGTFVWFWTMMATLFSGYSVSGIVNEAYGTGWLATRWIPGGVGLYIAFAVMAPRIHAVAKRRGYFTLSQVLFDRFSGPSSCHWIIPHIIALLAFFCLQLPVFTYLITQFQSLGREVRTFTAGEISATTAICVAAAVLLVCDLLGGMRAVAFTDVLQGVVLFCGSIIFLVIQKTELGGFEEAHNYWSNPANAVGKPRVWSMQHVPKEVNQVSYFDFVFKTTAAATMFPHLTARLFAAKDAKVIRKGMSLMVFTFFVVQFSSMITGWVAIAAIPVLPKGYSAFGAMLLLIANQGTGQAVVSALLLASAICAMMSTADSALLACSSMWVRDLYTKYFRPHAGEMEQLIFGKIIAVIALAIGVLLGNLSIETGKPDLSGLFALQNVTPIHVVPAVWLGLHWRGLRGEAVLVGFVTGLAVTLGIVFSDKNIARSVGSDMTASGLSSAWIGFCINMGLVLTIGGLMHFFPRLFPWIKPLPPPGEEEEVAPDSGDTDTASQDSQDAIAIAANEAAIAAAKGIEAPELPPAPVDASGHHTIPAGHHAGEQYSVFVPRWLDIGTRRDKTLNPYFFTFMGIVLLFTVPFYRPPGSNDGYIGSMGIWPFTSLFLAGCLSICGAVTFMYFWTDYRPIKEPVAPGMMPPQDVAVAEGANKEPAADNAPVVGVVAEPIKA</sequence>
<evidence type="ECO:0000256" key="1">
    <source>
        <dbReference type="ARBA" id="ARBA00004141"/>
    </source>
</evidence>
<protein>
    <submittedName>
        <fullName evidence="15">Uncharacterized protein</fullName>
    </submittedName>
</protein>
<name>A0A835WAF1_CHLIN</name>
<evidence type="ECO:0000256" key="13">
    <source>
        <dbReference type="RuleBase" id="RU362091"/>
    </source>
</evidence>
<keyword evidence="4 14" id="KW-0812">Transmembrane</keyword>
<evidence type="ECO:0000256" key="9">
    <source>
        <dbReference type="ARBA" id="ARBA00023065"/>
    </source>
</evidence>
<dbReference type="EMBL" id="JAEHOC010000003">
    <property type="protein sequence ID" value="KAG2443747.1"/>
    <property type="molecule type" value="Genomic_DNA"/>
</dbReference>
<dbReference type="PANTHER" id="PTHR45897:SF4">
    <property type="entry name" value="HIGH-AFFINITY CHOLINE TRANSPORTER 1"/>
    <property type="match status" value="1"/>
</dbReference>
<evidence type="ECO:0000256" key="10">
    <source>
        <dbReference type="ARBA" id="ARBA00023136"/>
    </source>
</evidence>
<gene>
    <name evidence="15" type="ORF">HXX76_002093</name>
</gene>
<dbReference type="OrthoDB" id="546820at2759"/>
<keyword evidence="12" id="KW-0739">Sodium transport</keyword>
<dbReference type="AlphaFoldDB" id="A0A835WAF1"/>
<feature type="transmembrane region" description="Helical" evidence="14">
    <location>
        <begin position="650"/>
        <end position="669"/>
    </location>
</feature>
<dbReference type="GO" id="GO:0005307">
    <property type="term" value="F:choline:sodium symporter activity"/>
    <property type="evidence" value="ECO:0007669"/>
    <property type="project" value="TreeGrafter"/>
</dbReference>
<evidence type="ECO:0000313" key="15">
    <source>
        <dbReference type="EMBL" id="KAG2443747.1"/>
    </source>
</evidence>
<keyword evidence="7 14" id="KW-1133">Transmembrane helix</keyword>
<keyword evidence="10 14" id="KW-0472">Membrane</keyword>
<comment type="subcellular location">
    <subcellularLocation>
        <location evidence="1">Membrane</location>
        <topology evidence="1">Multi-pass membrane protein</topology>
    </subcellularLocation>
</comment>
<feature type="transmembrane region" description="Helical" evidence="14">
    <location>
        <begin position="82"/>
        <end position="102"/>
    </location>
</feature>
<organism evidence="15 16">
    <name type="scientific">Chlamydomonas incerta</name>
    <dbReference type="NCBI Taxonomy" id="51695"/>
    <lineage>
        <taxon>Eukaryota</taxon>
        <taxon>Viridiplantae</taxon>
        <taxon>Chlorophyta</taxon>
        <taxon>core chlorophytes</taxon>
        <taxon>Chlorophyceae</taxon>
        <taxon>CS clade</taxon>
        <taxon>Chlamydomonadales</taxon>
        <taxon>Chlamydomonadaceae</taxon>
        <taxon>Chlamydomonas</taxon>
    </lineage>
</organism>
<proteinExistence type="inferred from homology"/>
<keyword evidence="8" id="KW-0915">Sodium</keyword>
<evidence type="ECO:0000256" key="14">
    <source>
        <dbReference type="SAM" id="Phobius"/>
    </source>
</evidence>
<dbReference type="GO" id="GO:0005886">
    <property type="term" value="C:plasma membrane"/>
    <property type="evidence" value="ECO:0007669"/>
    <property type="project" value="TreeGrafter"/>
</dbReference>
<dbReference type="InterPro" id="IPR038377">
    <property type="entry name" value="Na/Glc_symporter_sf"/>
</dbReference>
<feature type="transmembrane region" description="Helical" evidence="14">
    <location>
        <begin position="6"/>
        <end position="29"/>
    </location>
</feature>
<evidence type="ECO:0000256" key="5">
    <source>
        <dbReference type="ARBA" id="ARBA00022847"/>
    </source>
</evidence>
<feature type="transmembrane region" description="Helical" evidence="14">
    <location>
        <begin position="492"/>
        <end position="513"/>
    </location>
</feature>
<feature type="transmembrane region" description="Helical" evidence="14">
    <location>
        <begin position="611"/>
        <end position="630"/>
    </location>
</feature>
<feature type="transmembrane region" description="Helical" evidence="14">
    <location>
        <begin position="428"/>
        <end position="447"/>
    </location>
</feature>
<accession>A0A835WAF1</accession>
<evidence type="ECO:0000256" key="7">
    <source>
        <dbReference type="ARBA" id="ARBA00022989"/>
    </source>
</evidence>
<evidence type="ECO:0000256" key="2">
    <source>
        <dbReference type="ARBA" id="ARBA00006434"/>
    </source>
</evidence>
<feature type="transmembrane region" description="Helical" evidence="14">
    <location>
        <begin position="50"/>
        <end position="70"/>
    </location>
</feature>
<feature type="transmembrane region" description="Helical" evidence="14">
    <location>
        <begin position="395"/>
        <end position="416"/>
    </location>
</feature>
<feature type="transmembrane region" description="Helical" evidence="14">
    <location>
        <begin position="454"/>
        <end position="472"/>
    </location>
</feature>
<reference evidence="15" key="1">
    <citation type="journal article" date="2020" name="bioRxiv">
        <title>Comparative genomics of Chlamydomonas.</title>
        <authorList>
            <person name="Craig R.J."/>
            <person name="Hasan A.R."/>
            <person name="Ness R.W."/>
            <person name="Keightley P.D."/>
        </authorList>
    </citation>
    <scope>NUCLEOTIDE SEQUENCE</scope>
    <source>
        <strain evidence="15">SAG 7.73</strain>
    </source>
</reference>
<evidence type="ECO:0000313" key="16">
    <source>
        <dbReference type="Proteomes" id="UP000650467"/>
    </source>
</evidence>
<dbReference type="Pfam" id="PF00474">
    <property type="entry name" value="SSF"/>
    <property type="match status" value="1"/>
</dbReference>
<dbReference type="InterPro" id="IPR001734">
    <property type="entry name" value="Na/solute_symporter"/>
</dbReference>
<evidence type="ECO:0000256" key="8">
    <source>
        <dbReference type="ARBA" id="ARBA00023053"/>
    </source>
</evidence>
<keyword evidence="6" id="KW-0530">Neurotransmitter biosynthesis</keyword>
<evidence type="ECO:0000256" key="11">
    <source>
        <dbReference type="ARBA" id="ARBA00023180"/>
    </source>
</evidence>
<dbReference type="Proteomes" id="UP000650467">
    <property type="component" value="Unassembled WGS sequence"/>
</dbReference>
<comment type="similarity">
    <text evidence="2 13">Belongs to the sodium:solute symporter (SSF) (TC 2.A.21) family.</text>
</comment>
<evidence type="ECO:0000256" key="6">
    <source>
        <dbReference type="ARBA" id="ARBA00022979"/>
    </source>
</evidence>
<keyword evidence="5" id="KW-0769">Symport</keyword>